<dbReference type="EMBL" id="RWGY01000029">
    <property type="protein sequence ID" value="TVU20221.1"/>
    <property type="molecule type" value="Genomic_DNA"/>
</dbReference>
<reference evidence="1 2" key="1">
    <citation type="journal article" date="2019" name="Sci. Rep.">
        <title>A high-quality genome of Eragrostis curvula grass provides insights into Poaceae evolution and supports new strategies to enhance forage quality.</title>
        <authorList>
            <person name="Carballo J."/>
            <person name="Santos B.A.C.M."/>
            <person name="Zappacosta D."/>
            <person name="Garbus I."/>
            <person name="Selva J.P."/>
            <person name="Gallo C.A."/>
            <person name="Diaz A."/>
            <person name="Albertini E."/>
            <person name="Caccamo M."/>
            <person name="Echenique V."/>
        </authorList>
    </citation>
    <scope>NUCLEOTIDE SEQUENCE [LARGE SCALE GENOMIC DNA]</scope>
    <source>
        <strain evidence="2">cv. Victoria</strain>
        <tissue evidence="1">Leaf</tissue>
    </source>
</reference>
<accession>A0A5J9UAI3</accession>
<evidence type="ECO:0000313" key="2">
    <source>
        <dbReference type="Proteomes" id="UP000324897"/>
    </source>
</evidence>
<proteinExistence type="predicted"/>
<organism evidence="1 2">
    <name type="scientific">Eragrostis curvula</name>
    <name type="common">weeping love grass</name>
    <dbReference type="NCBI Taxonomy" id="38414"/>
    <lineage>
        <taxon>Eukaryota</taxon>
        <taxon>Viridiplantae</taxon>
        <taxon>Streptophyta</taxon>
        <taxon>Embryophyta</taxon>
        <taxon>Tracheophyta</taxon>
        <taxon>Spermatophyta</taxon>
        <taxon>Magnoliopsida</taxon>
        <taxon>Liliopsida</taxon>
        <taxon>Poales</taxon>
        <taxon>Poaceae</taxon>
        <taxon>PACMAD clade</taxon>
        <taxon>Chloridoideae</taxon>
        <taxon>Eragrostideae</taxon>
        <taxon>Eragrostidinae</taxon>
        <taxon>Eragrostis</taxon>
    </lineage>
</organism>
<keyword evidence="2" id="KW-1185">Reference proteome</keyword>
<name>A0A5J9UAI3_9POAL</name>
<dbReference type="Gramene" id="TVU20221">
    <property type="protein sequence ID" value="TVU20221"/>
    <property type="gene ID" value="EJB05_36420"/>
</dbReference>
<dbReference type="Proteomes" id="UP000324897">
    <property type="component" value="Chromosome 7"/>
</dbReference>
<sequence length="94" mass="10354">MTPQPRPSPFRTPRSPVHGVPCHHQQGFWIEHLEVAAAVISTRTSSGLESPGKREAVCERSIADNLSTTIQNGSTVAITHEHKQKIVPDFTFNV</sequence>
<dbReference type="AlphaFoldDB" id="A0A5J9UAI3"/>
<protein>
    <submittedName>
        <fullName evidence="1">Uncharacterized protein</fullName>
    </submittedName>
</protein>
<comment type="caution">
    <text evidence="1">The sequence shown here is derived from an EMBL/GenBank/DDBJ whole genome shotgun (WGS) entry which is preliminary data.</text>
</comment>
<gene>
    <name evidence="1" type="ORF">EJB05_36420</name>
</gene>
<evidence type="ECO:0000313" key="1">
    <source>
        <dbReference type="EMBL" id="TVU20221.1"/>
    </source>
</evidence>